<dbReference type="AlphaFoldDB" id="A0A0C9X4X2"/>
<evidence type="ECO:0000313" key="3">
    <source>
        <dbReference type="Proteomes" id="UP000054477"/>
    </source>
</evidence>
<sequence>MQLFLTHIRSALRQIRKIGDVIYDDKDIFNDLSGSPLAVHPTPADPNLFSLLNVRKHSVQVPSPTPPSLRSSASPHLFFRVKDGSPNRPISLGASRTISSPWTSDDESALAFHGSICDPSRAAIKLFILKCNGFWLTSPVNDGSTYFKRFKLAPLPLTPSFCKAKRTKRRSTCQSYPAPPIPRLTLVSSSVMTSSSSPRHLSSSPSSPLPPIPTPMSHIRCYVDRLQDLALQ</sequence>
<gene>
    <name evidence="2" type="ORF">K443DRAFT_481698</name>
</gene>
<evidence type="ECO:0000256" key="1">
    <source>
        <dbReference type="SAM" id="MobiDB-lite"/>
    </source>
</evidence>
<dbReference type="HOGENOM" id="CLU_1195036_0_0_1"/>
<dbReference type="EMBL" id="KN838995">
    <property type="protein sequence ID" value="KIJ91527.1"/>
    <property type="molecule type" value="Genomic_DNA"/>
</dbReference>
<feature type="compositionally biased region" description="Low complexity" evidence="1">
    <location>
        <begin position="193"/>
        <end position="206"/>
    </location>
</feature>
<evidence type="ECO:0000313" key="2">
    <source>
        <dbReference type="EMBL" id="KIJ91527.1"/>
    </source>
</evidence>
<reference evidence="3" key="2">
    <citation type="submission" date="2015-01" db="EMBL/GenBank/DDBJ databases">
        <title>Evolutionary Origins and Diversification of the Mycorrhizal Mutualists.</title>
        <authorList>
            <consortium name="DOE Joint Genome Institute"/>
            <consortium name="Mycorrhizal Genomics Consortium"/>
            <person name="Kohler A."/>
            <person name="Kuo A."/>
            <person name="Nagy L.G."/>
            <person name="Floudas D."/>
            <person name="Copeland A."/>
            <person name="Barry K.W."/>
            <person name="Cichocki N."/>
            <person name="Veneault-Fourrey C."/>
            <person name="LaButti K."/>
            <person name="Lindquist E.A."/>
            <person name="Lipzen A."/>
            <person name="Lundell T."/>
            <person name="Morin E."/>
            <person name="Murat C."/>
            <person name="Riley R."/>
            <person name="Ohm R."/>
            <person name="Sun H."/>
            <person name="Tunlid A."/>
            <person name="Henrissat B."/>
            <person name="Grigoriev I.V."/>
            <person name="Hibbett D.S."/>
            <person name="Martin F."/>
        </authorList>
    </citation>
    <scope>NUCLEOTIDE SEQUENCE [LARGE SCALE GENOMIC DNA]</scope>
    <source>
        <strain evidence="3">LaAM-08-1</strain>
    </source>
</reference>
<proteinExistence type="predicted"/>
<feature type="region of interest" description="Disordered" evidence="1">
    <location>
        <begin position="193"/>
        <end position="213"/>
    </location>
</feature>
<reference evidence="2 3" key="1">
    <citation type="submission" date="2014-04" db="EMBL/GenBank/DDBJ databases">
        <authorList>
            <consortium name="DOE Joint Genome Institute"/>
            <person name="Kuo A."/>
            <person name="Kohler A."/>
            <person name="Nagy L.G."/>
            <person name="Floudas D."/>
            <person name="Copeland A."/>
            <person name="Barry K.W."/>
            <person name="Cichocki N."/>
            <person name="Veneault-Fourrey C."/>
            <person name="LaButti K."/>
            <person name="Lindquist E.A."/>
            <person name="Lipzen A."/>
            <person name="Lundell T."/>
            <person name="Morin E."/>
            <person name="Murat C."/>
            <person name="Sun H."/>
            <person name="Tunlid A."/>
            <person name="Henrissat B."/>
            <person name="Grigoriev I.V."/>
            <person name="Hibbett D.S."/>
            <person name="Martin F."/>
            <person name="Nordberg H.P."/>
            <person name="Cantor M.N."/>
            <person name="Hua S.X."/>
        </authorList>
    </citation>
    <scope>NUCLEOTIDE SEQUENCE [LARGE SCALE GENOMIC DNA]</scope>
    <source>
        <strain evidence="2 3">LaAM-08-1</strain>
    </source>
</reference>
<accession>A0A0C9X4X2</accession>
<dbReference type="Proteomes" id="UP000054477">
    <property type="component" value="Unassembled WGS sequence"/>
</dbReference>
<organism evidence="2 3">
    <name type="scientific">Laccaria amethystina LaAM-08-1</name>
    <dbReference type="NCBI Taxonomy" id="1095629"/>
    <lineage>
        <taxon>Eukaryota</taxon>
        <taxon>Fungi</taxon>
        <taxon>Dikarya</taxon>
        <taxon>Basidiomycota</taxon>
        <taxon>Agaricomycotina</taxon>
        <taxon>Agaricomycetes</taxon>
        <taxon>Agaricomycetidae</taxon>
        <taxon>Agaricales</taxon>
        <taxon>Agaricineae</taxon>
        <taxon>Hydnangiaceae</taxon>
        <taxon>Laccaria</taxon>
    </lineage>
</organism>
<protein>
    <submittedName>
        <fullName evidence="2">Uncharacterized protein</fullName>
    </submittedName>
</protein>
<name>A0A0C9X4X2_9AGAR</name>
<keyword evidence="3" id="KW-1185">Reference proteome</keyword>